<keyword evidence="3" id="KW-1185">Reference proteome</keyword>
<dbReference type="OrthoDB" id="2447941at2"/>
<keyword evidence="1" id="KW-0812">Transmembrane</keyword>
<evidence type="ECO:0008006" key="4">
    <source>
        <dbReference type="Google" id="ProtNLM"/>
    </source>
</evidence>
<gene>
    <name evidence="2" type="ORF">BTO30_02335</name>
</gene>
<comment type="caution">
    <text evidence="2">The sequence shown here is derived from an EMBL/GenBank/DDBJ whole genome shotgun (WGS) entry which is preliminary data.</text>
</comment>
<keyword evidence="1" id="KW-0472">Membrane</keyword>
<organism evidence="2 3">
    <name type="scientific">Domibacillus antri</name>
    <dbReference type="NCBI Taxonomy" id="1714264"/>
    <lineage>
        <taxon>Bacteria</taxon>
        <taxon>Bacillati</taxon>
        <taxon>Bacillota</taxon>
        <taxon>Bacilli</taxon>
        <taxon>Bacillales</taxon>
        <taxon>Bacillaceae</taxon>
        <taxon>Domibacillus</taxon>
    </lineage>
</organism>
<name>A0A1Q8Q8Y2_9BACI</name>
<feature type="transmembrane region" description="Helical" evidence="1">
    <location>
        <begin position="103"/>
        <end position="121"/>
    </location>
</feature>
<evidence type="ECO:0000313" key="2">
    <source>
        <dbReference type="EMBL" id="OLN23804.1"/>
    </source>
</evidence>
<evidence type="ECO:0000313" key="3">
    <source>
        <dbReference type="Proteomes" id="UP000185568"/>
    </source>
</evidence>
<dbReference type="GO" id="GO:0016020">
    <property type="term" value="C:membrane"/>
    <property type="evidence" value="ECO:0007669"/>
    <property type="project" value="InterPro"/>
</dbReference>
<dbReference type="RefSeq" id="WP_075397115.1">
    <property type="nucleotide sequence ID" value="NZ_MSDU01000004.1"/>
</dbReference>
<dbReference type="Proteomes" id="UP000185568">
    <property type="component" value="Unassembled WGS sequence"/>
</dbReference>
<dbReference type="InterPro" id="IPR010288">
    <property type="entry name" value="EcsB_ABC"/>
</dbReference>
<feature type="transmembrane region" description="Helical" evidence="1">
    <location>
        <begin position="60"/>
        <end position="81"/>
    </location>
</feature>
<feature type="transmembrane region" description="Helical" evidence="1">
    <location>
        <begin position="305"/>
        <end position="324"/>
    </location>
</feature>
<dbReference type="EMBL" id="MSDU01000004">
    <property type="protein sequence ID" value="OLN23804.1"/>
    <property type="molecule type" value="Genomic_DNA"/>
</dbReference>
<feature type="transmembrane region" description="Helical" evidence="1">
    <location>
        <begin position="133"/>
        <end position="153"/>
    </location>
</feature>
<evidence type="ECO:0000256" key="1">
    <source>
        <dbReference type="SAM" id="Phobius"/>
    </source>
</evidence>
<feature type="transmembrane region" description="Helical" evidence="1">
    <location>
        <begin position="280"/>
        <end position="299"/>
    </location>
</feature>
<dbReference type="PIRSF" id="PIRSF037259">
    <property type="entry name" value="EcsB_ABC"/>
    <property type="match status" value="1"/>
</dbReference>
<feature type="transmembrane region" description="Helical" evidence="1">
    <location>
        <begin position="180"/>
        <end position="206"/>
    </location>
</feature>
<reference evidence="2 3" key="1">
    <citation type="submission" date="2016-12" db="EMBL/GenBank/DDBJ databases">
        <title>Domibacillus antri genome sequencing.</title>
        <authorList>
            <person name="Verma A."/>
            <person name="Krishnamurthi S."/>
        </authorList>
    </citation>
    <scope>NUCLEOTIDE SEQUENCE [LARGE SCALE GENOMIC DNA]</scope>
    <source>
        <strain evidence="2 3">XD80</strain>
    </source>
</reference>
<feature type="transmembrane region" description="Helical" evidence="1">
    <location>
        <begin position="371"/>
        <end position="393"/>
    </location>
</feature>
<proteinExistence type="predicted"/>
<dbReference type="STRING" id="1714264.BTO30_02335"/>
<dbReference type="AlphaFoldDB" id="A0A1Q8Q8Y2"/>
<protein>
    <recommendedName>
        <fullName evidence="4">ABC transporter permease</fullName>
    </recommendedName>
</protein>
<feature type="transmembrane region" description="Helical" evidence="1">
    <location>
        <begin position="31"/>
        <end position="48"/>
    </location>
</feature>
<sequence>MKFSADELFKERAASYYTEVRKYTRYMLNDHFLFVLVFALGAALYYYSGWVETIDETFPAPLLMAAVMGVVLLWSPVYTYIKRPDTVYLLPLEKEMKPYLKKAVWASFIAQSYIIVALLAFSMPMYAVSQNTGFGNFFIFLAVLFAAKLWNLFCRLYSLNLPSNDARVIDLAVRLLQNGVLLYAVFAGYDAIAGFAAFLMFLWVSYMRRLGNRPLKWELLAELEEKRLAGFYRIANMFTDVPHLRGTVKRRAWLDGVLPGPKSDTHTYLLFRTFVRMNEYFGLYVRLTVIAALIILFSGTMPVQLMAALLFLYLTGFQLMPIVLRHDHIIWPRLYPRGGGEKKEAVQKLLMRGMTLQSILFGILAVVNGTIIGAGIVLTTSLSFAIAFVHLYAPMRLSKMGGFK</sequence>
<keyword evidence="1" id="KW-1133">Transmembrane helix</keyword>
<accession>A0A1Q8Q8Y2</accession>
<dbReference type="Pfam" id="PF05975">
    <property type="entry name" value="EcsB"/>
    <property type="match status" value="1"/>
</dbReference>